<organism evidence="1">
    <name type="scientific">Myoviridae sp. ct8Uw4</name>
    <dbReference type="NCBI Taxonomy" id="2825040"/>
    <lineage>
        <taxon>Viruses</taxon>
        <taxon>Duplodnaviria</taxon>
        <taxon>Heunggongvirae</taxon>
        <taxon>Uroviricota</taxon>
        <taxon>Caudoviricetes</taxon>
    </lineage>
</organism>
<evidence type="ECO:0000313" key="1">
    <source>
        <dbReference type="EMBL" id="DAE00690.1"/>
    </source>
</evidence>
<accession>A0A8S5P136</accession>
<dbReference type="EMBL" id="BK015307">
    <property type="protein sequence ID" value="DAE00690.1"/>
    <property type="molecule type" value="Genomic_DNA"/>
</dbReference>
<reference evidence="1" key="1">
    <citation type="journal article" date="2021" name="Proc. Natl. Acad. Sci. U.S.A.">
        <title>A Catalog of Tens of Thousands of Viruses from Human Metagenomes Reveals Hidden Associations with Chronic Diseases.</title>
        <authorList>
            <person name="Tisza M.J."/>
            <person name="Buck C.B."/>
        </authorList>
    </citation>
    <scope>NUCLEOTIDE SEQUENCE</scope>
    <source>
        <strain evidence="1">Ct8Uw4</strain>
    </source>
</reference>
<name>A0A8S5P136_9CAUD</name>
<proteinExistence type="predicted"/>
<sequence>MYNHCSLSDIHPLLPRPVAGLFLSARRPLTASLPPVPLRCGRHNQTSFKPV</sequence>
<protein>
    <submittedName>
        <fullName evidence="1">Uncharacterized protein</fullName>
    </submittedName>
</protein>